<evidence type="ECO:0000313" key="4">
    <source>
        <dbReference type="EMBL" id="KAL3788194.1"/>
    </source>
</evidence>
<name>A0ABD3PKM1_9STRA</name>
<organism evidence="4 5">
    <name type="scientific">Cyclotella cryptica</name>
    <dbReference type="NCBI Taxonomy" id="29204"/>
    <lineage>
        <taxon>Eukaryota</taxon>
        <taxon>Sar</taxon>
        <taxon>Stramenopiles</taxon>
        <taxon>Ochrophyta</taxon>
        <taxon>Bacillariophyta</taxon>
        <taxon>Coscinodiscophyceae</taxon>
        <taxon>Thalassiosirophycidae</taxon>
        <taxon>Stephanodiscales</taxon>
        <taxon>Stephanodiscaceae</taxon>
        <taxon>Cyclotella</taxon>
    </lineage>
</organism>
<feature type="region of interest" description="Disordered" evidence="1">
    <location>
        <begin position="23"/>
        <end position="58"/>
    </location>
</feature>
<feature type="transmembrane region" description="Helical" evidence="2">
    <location>
        <begin position="168"/>
        <end position="189"/>
    </location>
</feature>
<dbReference type="AlphaFoldDB" id="A0ABD3PKM1"/>
<feature type="chain" id="PRO_5044864523" evidence="3">
    <location>
        <begin position="18"/>
        <end position="306"/>
    </location>
</feature>
<feature type="region of interest" description="Disordered" evidence="1">
    <location>
        <begin position="86"/>
        <end position="140"/>
    </location>
</feature>
<keyword evidence="3" id="KW-0732">Signal</keyword>
<keyword evidence="2" id="KW-0472">Membrane</keyword>
<keyword evidence="2" id="KW-1133">Transmembrane helix</keyword>
<gene>
    <name evidence="4" type="ORF">HJC23_004661</name>
</gene>
<keyword evidence="2" id="KW-0812">Transmembrane</keyword>
<evidence type="ECO:0000256" key="1">
    <source>
        <dbReference type="SAM" id="MobiDB-lite"/>
    </source>
</evidence>
<dbReference type="EMBL" id="JABMIG020000160">
    <property type="protein sequence ID" value="KAL3788194.1"/>
    <property type="molecule type" value="Genomic_DNA"/>
</dbReference>
<comment type="caution">
    <text evidence="4">The sequence shown here is derived from an EMBL/GenBank/DDBJ whole genome shotgun (WGS) entry which is preliminary data.</text>
</comment>
<proteinExistence type="predicted"/>
<accession>A0ABD3PKM1</accession>
<protein>
    <submittedName>
        <fullName evidence="4">Uncharacterized protein</fullName>
    </submittedName>
</protein>
<sequence>MLFVGVFFLSTVTISKAHERIGLQKLDPTSSQRRMPHKKGEPPDAPNDDDVLYGTNADYSVESLGSSDTYGGSPYGDYGVYTPKGSSGTGSASASASSGGKSKTKSGNKSSSTSNLSSDDAYDSYESSASSPSSSASSSSYGSGTYLSEWGATPKTSRFQPNFTIPSLQVSLLPAILLILFITLVGMLITAHQMEHSPEGTFANCCRVSLATVSCICKVMYNLYHCRLGDIPQVVFASDFEDDEELTDQDLERMKLRPGIERALDVEHRKALRKVGIEMKRIKVVKGTQKEKNKEGLSRAADSSRV</sequence>
<evidence type="ECO:0000313" key="5">
    <source>
        <dbReference type="Proteomes" id="UP001516023"/>
    </source>
</evidence>
<evidence type="ECO:0000256" key="2">
    <source>
        <dbReference type="SAM" id="Phobius"/>
    </source>
</evidence>
<reference evidence="4 5" key="1">
    <citation type="journal article" date="2020" name="G3 (Bethesda)">
        <title>Improved Reference Genome for Cyclotella cryptica CCMP332, a Model for Cell Wall Morphogenesis, Salinity Adaptation, and Lipid Production in Diatoms (Bacillariophyta).</title>
        <authorList>
            <person name="Roberts W.R."/>
            <person name="Downey K.M."/>
            <person name="Ruck E.C."/>
            <person name="Traller J.C."/>
            <person name="Alverson A.J."/>
        </authorList>
    </citation>
    <scope>NUCLEOTIDE SEQUENCE [LARGE SCALE GENOMIC DNA]</scope>
    <source>
        <strain evidence="4 5">CCMP332</strain>
    </source>
</reference>
<keyword evidence="5" id="KW-1185">Reference proteome</keyword>
<feature type="signal peptide" evidence="3">
    <location>
        <begin position="1"/>
        <end position="17"/>
    </location>
</feature>
<dbReference type="Proteomes" id="UP001516023">
    <property type="component" value="Unassembled WGS sequence"/>
</dbReference>
<evidence type="ECO:0000256" key="3">
    <source>
        <dbReference type="SAM" id="SignalP"/>
    </source>
</evidence>